<feature type="transmembrane region" description="Helical" evidence="2">
    <location>
        <begin position="77"/>
        <end position="95"/>
    </location>
</feature>
<protein>
    <submittedName>
        <fullName evidence="3">DUF2335 domain-containing protein</fullName>
    </submittedName>
</protein>
<keyword evidence="2" id="KW-1133">Transmembrane helix</keyword>
<dbReference type="Pfam" id="PF10097">
    <property type="entry name" value="DUF2335"/>
    <property type="match status" value="1"/>
</dbReference>
<proteinExistence type="predicted"/>
<keyword evidence="2" id="KW-0812">Transmembrane</keyword>
<evidence type="ECO:0000256" key="1">
    <source>
        <dbReference type="SAM" id="MobiDB-lite"/>
    </source>
</evidence>
<feature type="region of interest" description="Disordered" evidence="1">
    <location>
        <begin position="1"/>
        <end position="23"/>
    </location>
</feature>
<evidence type="ECO:0000313" key="4">
    <source>
        <dbReference type="Proteomes" id="UP000735205"/>
    </source>
</evidence>
<dbReference type="Proteomes" id="UP000735205">
    <property type="component" value="Unassembled WGS sequence"/>
</dbReference>
<evidence type="ECO:0000313" key="3">
    <source>
        <dbReference type="EMBL" id="MBS9336418.1"/>
    </source>
</evidence>
<keyword evidence="4" id="KW-1185">Reference proteome</keyword>
<dbReference type="EMBL" id="JAAMFJ010000002">
    <property type="protein sequence ID" value="MBS9336418.1"/>
    <property type="molecule type" value="Genomic_DNA"/>
</dbReference>
<sequence>MADKQFVSATEENGVAKRSLSLGPLPNSQELERLEKIAPGSAEKIIDDIMAESDHRRSLEKKEQKEYWHSRKSGNRAALFVAVAMIGCTFSLVYFGHPIAGTLFGGTTFLSVVGMFINGKDEQSENEDN</sequence>
<evidence type="ECO:0000256" key="2">
    <source>
        <dbReference type="SAM" id="Phobius"/>
    </source>
</evidence>
<dbReference type="InterPro" id="IPR019284">
    <property type="entry name" value="RP532"/>
</dbReference>
<reference evidence="3 4" key="1">
    <citation type="submission" date="2020-02" db="EMBL/GenBank/DDBJ databases">
        <title>Fructobacillus sp. isolated from paper mulberry of Taiwan.</title>
        <authorList>
            <person name="Lin S.-T."/>
        </authorList>
    </citation>
    <scope>NUCLEOTIDE SEQUENCE [LARGE SCALE GENOMIC DNA]</scope>
    <source>
        <strain evidence="3 4">M1-21</strain>
    </source>
</reference>
<organism evidence="3 4">
    <name type="scientific">Fructobacillus papyrifericola</name>
    <dbReference type="NCBI Taxonomy" id="2713172"/>
    <lineage>
        <taxon>Bacteria</taxon>
        <taxon>Bacillati</taxon>
        <taxon>Bacillota</taxon>
        <taxon>Bacilli</taxon>
        <taxon>Lactobacillales</taxon>
        <taxon>Lactobacillaceae</taxon>
        <taxon>Fructobacillus</taxon>
    </lineage>
</organism>
<dbReference type="RefSeq" id="WP_213792978.1">
    <property type="nucleotide sequence ID" value="NZ_JAAMFJ010000002.1"/>
</dbReference>
<keyword evidence="2" id="KW-0472">Membrane</keyword>
<comment type="caution">
    <text evidence="3">The sequence shown here is derived from an EMBL/GenBank/DDBJ whole genome shotgun (WGS) entry which is preliminary data.</text>
</comment>
<accession>A0ABS5QT95</accession>
<name>A0ABS5QT95_9LACO</name>
<gene>
    <name evidence="3" type="ORF">G6R28_04115</name>
</gene>